<dbReference type="GO" id="GO:0046872">
    <property type="term" value="F:metal ion binding"/>
    <property type="evidence" value="ECO:0007669"/>
    <property type="project" value="UniProtKB-KW"/>
</dbReference>
<keyword evidence="2" id="KW-0479">Metal-binding</keyword>
<dbReference type="Gene3D" id="1.10.600.10">
    <property type="entry name" value="Farnesyl Diphosphate Synthase"/>
    <property type="match status" value="1"/>
</dbReference>
<comment type="similarity">
    <text evidence="2">Belongs to the terpene synthase family.</text>
</comment>
<dbReference type="Pfam" id="PF19086">
    <property type="entry name" value="Terpene_syn_C_2"/>
    <property type="match status" value="1"/>
</dbReference>
<dbReference type="Proteomes" id="UP000646244">
    <property type="component" value="Unassembled WGS sequence"/>
</dbReference>
<keyword evidence="2" id="KW-0460">Magnesium</keyword>
<protein>
    <recommendedName>
        <fullName evidence="2">Terpene synthase</fullName>
        <ecNumber evidence="2">4.2.3.-</ecNumber>
    </recommendedName>
</protein>
<proteinExistence type="inferred from homology"/>
<dbReference type="InterPro" id="IPR034686">
    <property type="entry name" value="Terpene_cyclase-like_2"/>
</dbReference>
<organism evidence="3 4">
    <name type="scientific">Streptomyces cinnamoneus</name>
    <name type="common">Streptoverticillium cinnamoneum</name>
    <dbReference type="NCBI Taxonomy" id="53446"/>
    <lineage>
        <taxon>Bacteria</taxon>
        <taxon>Bacillati</taxon>
        <taxon>Actinomycetota</taxon>
        <taxon>Actinomycetes</taxon>
        <taxon>Kitasatosporales</taxon>
        <taxon>Streptomycetaceae</taxon>
        <taxon>Streptomyces</taxon>
        <taxon>Streptomyces cinnamoneus group</taxon>
    </lineage>
</organism>
<evidence type="ECO:0000256" key="1">
    <source>
        <dbReference type="ARBA" id="ARBA00023239"/>
    </source>
</evidence>
<dbReference type="SFLD" id="SFLDS00005">
    <property type="entry name" value="Isoprenoid_Synthase_Type_I"/>
    <property type="match status" value="1"/>
</dbReference>
<keyword evidence="1 2" id="KW-0456">Lyase</keyword>
<dbReference type="InterPro" id="IPR008949">
    <property type="entry name" value="Isoprenoid_synthase_dom_sf"/>
</dbReference>
<dbReference type="RefSeq" id="WP_190109689.1">
    <property type="nucleotide sequence ID" value="NZ_BMVB01000006.1"/>
</dbReference>
<evidence type="ECO:0000313" key="3">
    <source>
        <dbReference type="EMBL" id="GHC47634.1"/>
    </source>
</evidence>
<sequence>MKGAVVEIAPGGKIVDTLIEHVLQLVEQASPDRGARKRRCIISSFTLPQFYNPFPSRLSPELMTATDESLRWAQEMELVASPSAQERFESALYGEFAARTYPDAPTDRLVVAAKWCAWLFLFDDHFDDCYLGRSKVDAETVLPNLLRCLASPEIEPLVPGNPLEAALLDLWPQTATRMSPSWRGRFKRHMHDYLMSYFWEISNRSRRHTPDLVMYIDMRRDTGATWIGFDLIPYTEGLEVPTRLNDSLLLRTMELAAIDVICISNDILSHEKEMARGEVNNIVHVAQQLTGGEIQQSVDLVNAIQNSRIRLFLDHKEQVPAWLEESQASPATRQAVERYIVGLESWIRGNLDWSLRTARYLNVEYAPGHGDRVSWAENLSGVTDDALRAPVEDRKPAGLGWGAATS</sequence>
<dbReference type="AlphaFoldDB" id="A0A918WJ10"/>
<evidence type="ECO:0000313" key="4">
    <source>
        <dbReference type="Proteomes" id="UP000646244"/>
    </source>
</evidence>
<dbReference type="PANTHER" id="PTHR35201">
    <property type="entry name" value="TERPENE SYNTHASE"/>
    <property type="match status" value="1"/>
</dbReference>
<dbReference type="GO" id="GO:0010333">
    <property type="term" value="F:terpene synthase activity"/>
    <property type="evidence" value="ECO:0007669"/>
    <property type="project" value="InterPro"/>
</dbReference>
<dbReference type="EC" id="4.2.3.-" evidence="2"/>
<accession>A0A918WJ10</accession>
<gene>
    <name evidence="3" type="ORF">GCM10010507_24010</name>
</gene>
<comment type="caution">
    <text evidence="3">The sequence shown here is derived from an EMBL/GenBank/DDBJ whole genome shotgun (WGS) entry which is preliminary data.</text>
</comment>
<dbReference type="EMBL" id="BMVB01000006">
    <property type="protein sequence ID" value="GHC47634.1"/>
    <property type="molecule type" value="Genomic_DNA"/>
</dbReference>
<dbReference type="SFLD" id="SFLDG01020">
    <property type="entry name" value="Terpene_Cyclase_Like_2"/>
    <property type="match status" value="1"/>
</dbReference>
<name>A0A918WJ10_STRCJ</name>
<dbReference type="SUPFAM" id="SSF48576">
    <property type="entry name" value="Terpenoid synthases"/>
    <property type="match status" value="1"/>
</dbReference>
<comment type="cofactor">
    <cofactor evidence="2">
        <name>Mg(2+)</name>
        <dbReference type="ChEBI" id="CHEBI:18420"/>
    </cofactor>
</comment>
<reference evidence="3" key="2">
    <citation type="submission" date="2020-09" db="EMBL/GenBank/DDBJ databases">
        <authorList>
            <person name="Sun Q."/>
            <person name="Ohkuma M."/>
        </authorList>
    </citation>
    <scope>NUCLEOTIDE SEQUENCE</scope>
    <source>
        <strain evidence="3">JCM 4633</strain>
    </source>
</reference>
<evidence type="ECO:0000256" key="2">
    <source>
        <dbReference type="RuleBase" id="RU366034"/>
    </source>
</evidence>
<dbReference type="PANTHER" id="PTHR35201:SF4">
    <property type="entry name" value="BETA-PINACENE SYNTHASE-RELATED"/>
    <property type="match status" value="1"/>
</dbReference>
<reference evidence="3" key="1">
    <citation type="journal article" date="2014" name="Int. J. Syst. Evol. Microbiol.">
        <title>Complete genome sequence of Corynebacterium casei LMG S-19264T (=DSM 44701T), isolated from a smear-ripened cheese.</title>
        <authorList>
            <consortium name="US DOE Joint Genome Institute (JGI-PGF)"/>
            <person name="Walter F."/>
            <person name="Albersmeier A."/>
            <person name="Kalinowski J."/>
            <person name="Ruckert C."/>
        </authorList>
    </citation>
    <scope>NUCLEOTIDE SEQUENCE</scope>
    <source>
        <strain evidence="3">JCM 4633</strain>
    </source>
</reference>